<feature type="region of interest" description="Disordered" evidence="1">
    <location>
        <begin position="104"/>
        <end position="131"/>
    </location>
</feature>
<name>A0AA88GD06_NAELO</name>
<gene>
    <name evidence="2" type="ORF">C9374_011083</name>
</gene>
<feature type="compositionally biased region" description="Low complexity" evidence="1">
    <location>
        <begin position="115"/>
        <end position="131"/>
    </location>
</feature>
<organism evidence="2 3">
    <name type="scientific">Naegleria lovaniensis</name>
    <name type="common">Amoeba</name>
    <dbReference type="NCBI Taxonomy" id="51637"/>
    <lineage>
        <taxon>Eukaryota</taxon>
        <taxon>Discoba</taxon>
        <taxon>Heterolobosea</taxon>
        <taxon>Tetramitia</taxon>
        <taxon>Eutetramitia</taxon>
        <taxon>Vahlkampfiidae</taxon>
        <taxon>Naegleria</taxon>
    </lineage>
</organism>
<dbReference type="RefSeq" id="XP_044543420.1">
    <property type="nucleotide sequence ID" value="XM_044686699.1"/>
</dbReference>
<dbReference type="AlphaFoldDB" id="A0AA88GD06"/>
<comment type="caution">
    <text evidence="2">The sequence shown here is derived from an EMBL/GenBank/DDBJ whole genome shotgun (WGS) entry which is preliminary data.</text>
</comment>
<protein>
    <submittedName>
        <fullName evidence="2">Uncharacterized protein</fullName>
    </submittedName>
</protein>
<reference evidence="2 3" key="1">
    <citation type="journal article" date="2018" name="BMC Genomics">
        <title>The genome of Naegleria lovaniensis, the basis for a comparative approach to unravel pathogenicity factors of the human pathogenic amoeba N. fowleri.</title>
        <authorList>
            <person name="Liechti N."/>
            <person name="Schurch N."/>
            <person name="Bruggmann R."/>
            <person name="Wittwer M."/>
        </authorList>
    </citation>
    <scope>NUCLEOTIDE SEQUENCE [LARGE SCALE GENOMIC DNA]</scope>
    <source>
        <strain evidence="2 3">ATCC 30569</strain>
    </source>
</reference>
<evidence type="ECO:0000256" key="1">
    <source>
        <dbReference type="SAM" id="MobiDB-lite"/>
    </source>
</evidence>
<feature type="compositionally biased region" description="Polar residues" evidence="1">
    <location>
        <begin position="321"/>
        <end position="339"/>
    </location>
</feature>
<dbReference type="EMBL" id="PYSW02000047">
    <property type="protein sequence ID" value="KAG2374246.1"/>
    <property type="molecule type" value="Genomic_DNA"/>
</dbReference>
<feature type="region of interest" description="Disordered" evidence="1">
    <location>
        <begin position="421"/>
        <end position="448"/>
    </location>
</feature>
<feature type="compositionally biased region" description="Polar residues" evidence="1">
    <location>
        <begin position="432"/>
        <end position="446"/>
    </location>
</feature>
<feature type="region of interest" description="Disordered" evidence="1">
    <location>
        <begin position="320"/>
        <end position="339"/>
    </location>
</feature>
<dbReference type="GeneID" id="68103537"/>
<keyword evidence="3" id="KW-1185">Reference proteome</keyword>
<dbReference type="Proteomes" id="UP000816034">
    <property type="component" value="Unassembled WGS sequence"/>
</dbReference>
<evidence type="ECO:0000313" key="3">
    <source>
        <dbReference type="Proteomes" id="UP000816034"/>
    </source>
</evidence>
<evidence type="ECO:0000313" key="2">
    <source>
        <dbReference type="EMBL" id="KAG2374246.1"/>
    </source>
</evidence>
<sequence length="462" mass="51378">MVRILKNKVLSKCYCNTISGSWERQIGWLPTKLFLSGSPSLNITPNQFNSTPNCSQHAQTNVFPNADRAQINSPSGTSNNDFFSRLILSQQQQQAVDTKASLVTSPRTPRVTSPRGFSINRSGRSSSASYNYRRASMSSESLMSSFRSPSNHNNNFDPMVIGTLIASLSNNNNTNNNMNAMNGNNMMNATAANNMMFQNSMSGFLSNTNSNQNNTCISNNQGNNMSYPPQVVSPQQIPSQLSFLFQQQAQPQSMNVNTSSLSCTQPMTIVQHKQNRPQQLFLSRSYSPGTDVCTDNSITPRSMHSTDSELNSFSHLMLVDSESSTPRQGYSQAQNMESTSMNEEINACLDDIRAFMDENSFLPDEFRTFEFPAQTHQANSAQPQNEHLPQTEYCFFNTSTMNENKSNEDVALQQSAHDVASIPPVFNNNNNPSQQLSQPAAQTNPTEQDEIDEIEQFLSLFA</sequence>
<proteinExistence type="predicted"/>
<accession>A0AA88GD06</accession>